<reference evidence="2 3" key="1">
    <citation type="submission" date="2018-06" db="EMBL/GenBank/DDBJ databases">
        <authorList>
            <consortium name="Pathogen Informatics"/>
            <person name="Doyle S."/>
        </authorList>
    </citation>
    <scope>NUCLEOTIDE SEQUENCE [LARGE SCALE GENOMIC DNA]</scope>
    <source>
        <strain evidence="2 3">NCTC11227</strain>
    </source>
</reference>
<feature type="transmembrane region" description="Helical" evidence="1">
    <location>
        <begin position="18"/>
        <end position="37"/>
    </location>
</feature>
<protein>
    <submittedName>
        <fullName evidence="2">Predicted membrane protein, putative toxin regulator</fullName>
    </submittedName>
</protein>
<evidence type="ECO:0000313" key="3">
    <source>
        <dbReference type="Proteomes" id="UP000255102"/>
    </source>
</evidence>
<keyword evidence="1" id="KW-0812">Transmembrane</keyword>
<sequence length="60" mass="6263">MIGAKLGKFVHKTTPVDIIITPAITLCAGMGAVYAIAPAIASLMTSLGQFIGWARNYPLS</sequence>
<keyword evidence="1" id="KW-1133">Transmembrane helix</keyword>
<evidence type="ECO:0000256" key="1">
    <source>
        <dbReference type="SAM" id="Phobius"/>
    </source>
</evidence>
<gene>
    <name evidence="2" type="ORF">NCTC11227_00168</name>
</gene>
<dbReference type="EMBL" id="UGPW01000001">
    <property type="protein sequence ID" value="STY86198.1"/>
    <property type="molecule type" value="Genomic_DNA"/>
</dbReference>
<proteinExistence type="predicted"/>
<accession>A0A378PIG0</accession>
<name>A0A378PIG0_9GAMM</name>
<dbReference type="AlphaFoldDB" id="A0A378PIG0"/>
<dbReference type="Proteomes" id="UP000255102">
    <property type="component" value="Unassembled WGS sequence"/>
</dbReference>
<keyword evidence="1" id="KW-0472">Membrane</keyword>
<evidence type="ECO:0000313" key="2">
    <source>
        <dbReference type="EMBL" id="STY86198.1"/>
    </source>
</evidence>
<organism evidence="2 3">
    <name type="scientific">Moraxella ovis</name>
    <dbReference type="NCBI Taxonomy" id="29433"/>
    <lineage>
        <taxon>Bacteria</taxon>
        <taxon>Pseudomonadati</taxon>
        <taxon>Pseudomonadota</taxon>
        <taxon>Gammaproteobacteria</taxon>
        <taxon>Moraxellales</taxon>
        <taxon>Moraxellaceae</taxon>
        <taxon>Moraxella</taxon>
    </lineage>
</organism>